<name>A0ABS1D609_9PROT</name>
<dbReference type="RefSeq" id="WP_133222931.1">
    <property type="nucleotide sequence ID" value="NZ_NRSG01000369.1"/>
</dbReference>
<gene>
    <name evidence="1" type="ORF">CKO45_26605</name>
</gene>
<keyword evidence="2" id="KW-1185">Reference proteome</keyword>
<reference evidence="1 2" key="1">
    <citation type="journal article" date="2020" name="Microorganisms">
        <title>Osmotic Adaptation and Compatible Solute Biosynthesis of Phototrophic Bacteria as Revealed from Genome Analyses.</title>
        <authorList>
            <person name="Imhoff J.F."/>
            <person name="Rahn T."/>
            <person name="Kunzel S."/>
            <person name="Keller A."/>
            <person name="Neulinger S.C."/>
        </authorList>
    </citation>
    <scope>NUCLEOTIDE SEQUENCE [LARGE SCALE GENOMIC DNA]</scope>
    <source>
        <strain evidence="1 2">DSM 15382</strain>
    </source>
</reference>
<proteinExistence type="predicted"/>
<comment type="caution">
    <text evidence="1">The sequence shown here is derived from an EMBL/GenBank/DDBJ whole genome shotgun (WGS) entry which is preliminary data.</text>
</comment>
<evidence type="ECO:0000313" key="1">
    <source>
        <dbReference type="EMBL" id="MBK1661775.1"/>
    </source>
</evidence>
<protein>
    <submittedName>
        <fullName evidence="1">Uncharacterized protein</fullName>
    </submittedName>
</protein>
<sequence length="165" mass="17551">MNAMRIGFEEFWLDAATTDRIQRLLVTDHPAALALARRSARQASVRIPMMLMDAAPTPAATVPSPSPPRTSPMTTMSKIRVGDADHFVPDAVAREILGLRGQVAALGAMARGEVGQVAPRPVADAATIALAARDAVRADEARRNDPATPSGAYRAWLSSAWQGAR</sequence>
<organism evidence="1 2">
    <name type="scientific">Paracraurococcus ruber</name>
    <dbReference type="NCBI Taxonomy" id="77675"/>
    <lineage>
        <taxon>Bacteria</taxon>
        <taxon>Pseudomonadati</taxon>
        <taxon>Pseudomonadota</taxon>
        <taxon>Alphaproteobacteria</taxon>
        <taxon>Acetobacterales</taxon>
        <taxon>Roseomonadaceae</taxon>
        <taxon>Paracraurococcus</taxon>
    </lineage>
</organism>
<dbReference type="EMBL" id="NRSG01000369">
    <property type="protein sequence ID" value="MBK1661775.1"/>
    <property type="molecule type" value="Genomic_DNA"/>
</dbReference>
<dbReference type="Proteomes" id="UP000697995">
    <property type="component" value="Unassembled WGS sequence"/>
</dbReference>
<accession>A0ABS1D609</accession>
<evidence type="ECO:0000313" key="2">
    <source>
        <dbReference type="Proteomes" id="UP000697995"/>
    </source>
</evidence>